<reference evidence="3" key="1">
    <citation type="journal article" date="2019" name="Int. J. Syst. Evol. Microbiol.">
        <title>The Global Catalogue of Microorganisms (GCM) 10K type strain sequencing project: providing services to taxonomists for standard genome sequencing and annotation.</title>
        <authorList>
            <consortium name="The Broad Institute Genomics Platform"/>
            <consortium name="The Broad Institute Genome Sequencing Center for Infectious Disease"/>
            <person name="Wu L."/>
            <person name="Ma J."/>
        </authorList>
    </citation>
    <scope>NUCLEOTIDE SEQUENCE [LARGE SCALE GENOMIC DNA]</scope>
    <source>
        <strain evidence="3">KACC 12634</strain>
    </source>
</reference>
<gene>
    <name evidence="2" type="ORF">ACFQS3_13365</name>
</gene>
<feature type="domain" description="SnoaL-like" evidence="1">
    <location>
        <begin position="11"/>
        <end position="127"/>
    </location>
</feature>
<name>A0ABW2DAE9_9ACTN</name>
<dbReference type="EMBL" id="JBHSYS010000003">
    <property type="protein sequence ID" value="MFC6958189.1"/>
    <property type="molecule type" value="Genomic_DNA"/>
</dbReference>
<sequence length="143" mass="15337">MSDTDTLVRLLADRAEIEDLVARHTVWIDEQRWDETGRIFTEDVAVTSPRGEARGIPALVALVSGGNGYEATLHTKANVVIDLDGDTAAVRANDLGVFLKEGNEAAVAAGTHHYTARRTGAGWRFDGLRVAPFAVTAGLPRAI</sequence>
<dbReference type="Proteomes" id="UP001596470">
    <property type="component" value="Unassembled WGS sequence"/>
</dbReference>
<dbReference type="InterPro" id="IPR032710">
    <property type="entry name" value="NTF2-like_dom_sf"/>
</dbReference>
<organism evidence="2 3">
    <name type="scientific">Glycomyces mayteni</name>
    <dbReference type="NCBI Taxonomy" id="543887"/>
    <lineage>
        <taxon>Bacteria</taxon>
        <taxon>Bacillati</taxon>
        <taxon>Actinomycetota</taxon>
        <taxon>Actinomycetes</taxon>
        <taxon>Glycomycetales</taxon>
        <taxon>Glycomycetaceae</taxon>
        <taxon>Glycomyces</taxon>
    </lineage>
</organism>
<dbReference type="RefSeq" id="WP_382346489.1">
    <property type="nucleotide sequence ID" value="NZ_JBHMBP010000001.1"/>
</dbReference>
<evidence type="ECO:0000259" key="1">
    <source>
        <dbReference type="Pfam" id="PF13577"/>
    </source>
</evidence>
<evidence type="ECO:0000313" key="2">
    <source>
        <dbReference type="EMBL" id="MFC6958189.1"/>
    </source>
</evidence>
<comment type="caution">
    <text evidence="2">The sequence shown here is derived from an EMBL/GenBank/DDBJ whole genome shotgun (WGS) entry which is preliminary data.</text>
</comment>
<dbReference type="Gene3D" id="3.10.450.50">
    <property type="match status" value="1"/>
</dbReference>
<dbReference type="Pfam" id="PF13577">
    <property type="entry name" value="SnoaL_4"/>
    <property type="match status" value="1"/>
</dbReference>
<keyword evidence="3" id="KW-1185">Reference proteome</keyword>
<protein>
    <submittedName>
        <fullName evidence="2">Nuclear transport factor 2 family protein</fullName>
    </submittedName>
</protein>
<dbReference type="SUPFAM" id="SSF54427">
    <property type="entry name" value="NTF2-like"/>
    <property type="match status" value="1"/>
</dbReference>
<accession>A0ABW2DAE9</accession>
<evidence type="ECO:0000313" key="3">
    <source>
        <dbReference type="Proteomes" id="UP001596470"/>
    </source>
</evidence>
<dbReference type="InterPro" id="IPR037401">
    <property type="entry name" value="SnoaL-like"/>
</dbReference>
<proteinExistence type="predicted"/>